<feature type="domain" description="UVR" evidence="8">
    <location>
        <begin position="425"/>
        <end position="460"/>
    </location>
</feature>
<sequence>MFARFTQRARQVLALAQEEARNFKHPVVGTEHILLGIIDEGQGIAAKVIKNLNIQKESVKKEINSLAGTGNEVKEGPIGYSPRSKMVIELASQEAREMGHGYVGTEHLLLGLIKEGEGIAAKVLTSLGVDLEKAKEMVIKALGEYEKGLNGNSQMPKSNMHQKVKRGSGNIDSFGRDLTDEAEQQKLDPVIGREKEIERVVQVLSRRTKNNPCLIGEPGVGKTAIAEGLAQKIVEGDVPETLKNKRVVILELASIVAGTKYRGEFEDRLKNLIEEVKNAGDIILFIDELHTIVGAGGAEGAIDAANIVKPALARGQLQTIGATTLDEYRKHIEKDAALERRFQPITVGEPTKEEAVAILKGLRDKYEAHHRVKISDEALESAVKLSDRYITDRFLPDKAIDLIDEAASKLRLTTFTAPPELKELEQQLEDLSKEKDSAVKNQEFEKAAELRDKEGEIKDKLNSLKENWEHKQVSDKYTVTEEEIAQVVSIWTNIPVQKLAEEETQKLLRLEEELHKRVIGQQEAVKAVAQAVRRARAGLKDPKRPIGSLMFLGPTGVGKTELARALAEVLFGEDDAMIRIDMSEYMEKHTTSRLIGSPPGYVGYDEGGQLTEKVRRKPYSVILLDEIEKAHPEVFNVLLQVLDDGRLTDGKGRTVDFRNCVIIMTSNVGASLIKEGPRVGFKPQSQEDKHQEMEDKINDELKKTFRPEFLNRLDETIVFHSLDKEHIKEIVKLLFKKFNNRVKDYGVTLEATESLYEHLAKEGYDPSYGARPLKRAIQRWVEDSLSEEILKGDIKKEDNVLVDYDGEKVIFTKKS</sequence>
<dbReference type="CDD" id="cd19499">
    <property type="entry name" value="RecA-like_ClpB_Hsp104-like"/>
    <property type="match status" value="1"/>
</dbReference>
<dbReference type="PRINTS" id="PR00300">
    <property type="entry name" value="CLPPROTEASEA"/>
</dbReference>
<dbReference type="EMBL" id="CP158367">
    <property type="protein sequence ID" value="XBX75032.1"/>
    <property type="molecule type" value="Genomic_DNA"/>
</dbReference>
<evidence type="ECO:0000256" key="7">
    <source>
        <dbReference type="SAM" id="Coils"/>
    </source>
</evidence>
<evidence type="ECO:0000256" key="2">
    <source>
        <dbReference type="ARBA" id="ARBA00022741"/>
    </source>
</evidence>
<dbReference type="SUPFAM" id="SSF81923">
    <property type="entry name" value="Double Clp-N motif"/>
    <property type="match status" value="1"/>
</dbReference>
<dbReference type="Pfam" id="PF00004">
    <property type="entry name" value="AAA"/>
    <property type="match status" value="1"/>
</dbReference>
<keyword evidence="4 6" id="KW-0143">Chaperone</keyword>
<comment type="similarity">
    <text evidence="6">Belongs to the ClpA/ClpB family.</text>
</comment>
<dbReference type="InterPro" id="IPR036628">
    <property type="entry name" value="Clp_N_dom_sf"/>
</dbReference>
<name>A0AAU7VM53_9FIRM</name>
<dbReference type="Gene3D" id="1.10.1780.10">
    <property type="entry name" value="Clp, N-terminal domain"/>
    <property type="match status" value="1"/>
</dbReference>
<organism evidence="10">
    <name type="scientific">Proteinivorax tanatarense</name>
    <dbReference type="NCBI Taxonomy" id="1260629"/>
    <lineage>
        <taxon>Bacteria</taxon>
        <taxon>Bacillati</taxon>
        <taxon>Bacillota</taxon>
        <taxon>Clostridia</taxon>
        <taxon>Eubacteriales</taxon>
        <taxon>Proteinivoracaceae</taxon>
        <taxon>Proteinivorax</taxon>
    </lineage>
</organism>
<evidence type="ECO:0000256" key="4">
    <source>
        <dbReference type="ARBA" id="ARBA00023186"/>
    </source>
</evidence>
<dbReference type="PROSITE" id="PS00871">
    <property type="entry name" value="CLPAB_2"/>
    <property type="match status" value="1"/>
</dbReference>
<keyword evidence="7" id="KW-0175">Coiled coil</keyword>
<dbReference type="GO" id="GO:0016887">
    <property type="term" value="F:ATP hydrolysis activity"/>
    <property type="evidence" value="ECO:0007669"/>
    <property type="project" value="InterPro"/>
</dbReference>
<dbReference type="InterPro" id="IPR041546">
    <property type="entry name" value="ClpA/ClpB_AAA_lid"/>
</dbReference>
<dbReference type="InterPro" id="IPR028299">
    <property type="entry name" value="ClpA/B_CS2"/>
</dbReference>
<dbReference type="PANTHER" id="PTHR11638:SF18">
    <property type="entry name" value="HEAT SHOCK PROTEIN 104"/>
    <property type="match status" value="1"/>
</dbReference>
<dbReference type="InterPro" id="IPR003959">
    <property type="entry name" value="ATPase_AAA_core"/>
</dbReference>
<keyword evidence="2 6" id="KW-0547">Nucleotide-binding</keyword>
<dbReference type="PROSITE" id="PS51903">
    <property type="entry name" value="CLP_R"/>
    <property type="match status" value="1"/>
</dbReference>
<dbReference type="InterPro" id="IPR027417">
    <property type="entry name" value="P-loop_NTPase"/>
</dbReference>
<dbReference type="SMART" id="SM01086">
    <property type="entry name" value="ClpB_D2-small"/>
    <property type="match status" value="1"/>
</dbReference>
<dbReference type="PANTHER" id="PTHR11638">
    <property type="entry name" value="ATP-DEPENDENT CLP PROTEASE"/>
    <property type="match status" value="1"/>
</dbReference>
<dbReference type="RefSeq" id="WP_350343779.1">
    <property type="nucleotide sequence ID" value="NZ_CP158367.1"/>
</dbReference>
<dbReference type="GO" id="GO:0005737">
    <property type="term" value="C:cytoplasm"/>
    <property type="evidence" value="ECO:0007669"/>
    <property type="project" value="TreeGrafter"/>
</dbReference>
<evidence type="ECO:0000256" key="5">
    <source>
        <dbReference type="PROSITE-ProRule" id="PRU01251"/>
    </source>
</evidence>
<proteinExistence type="inferred from homology"/>
<dbReference type="FunFam" id="3.40.50.300:FF:000010">
    <property type="entry name" value="Chaperone clpB 1, putative"/>
    <property type="match status" value="1"/>
</dbReference>
<gene>
    <name evidence="10" type="ORF">PRVXT_000132</name>
</gene>
<evidence type="ECO:0000313" key="10">
    <source>
        <dbReference type="EMBL" id="XBX75032.1"/>
    </source>
</evidence>
<evidence type="ECO:0000259" key="8">
    <source>
        <dbReference type="PROSITE" id="PS50151"/>
    </source>
</evidence>
<evidence type="ECO:0000256" key="6">
    <source>
        <dbReference type="RuleBase" id="RU004432"/>
    </source>
</evidence>
<dbReference type="InterPro" id="IPR050130">
    <property type="entry name" value="ClpA_ClpB"/>
</dbReference>
<keyword evidence="10" id="KW-0645">Protease</keyword>
<feature type="coiled-coil region" evidence="7">
    <location>
        <begin position="421"/>
        <end position="467"/>
    </location>
</feature>
<dbReference type="SUPFAM" id="SSF52540">
    <property type="entry name" value="P-loop containing nucleoside triphosphate hydrolases"/>
    <property type="match status" value="2"/>
</dbReference>
<dbReference type="Gene3D" id="4.10.860.10">
    <property type="entry name" value="UVR domain"/>
    <property type="match status" value="1"/>
</dbReference>
<dbReference type="FunFam" id="3.40.50.300:FF:000025">
    <property type="entry name" value="ATP-dependent Clp protease subunit"/>
    <property type="match status" value="1"/>
</dbReference>
<dbReference type="PROSITE" id="PS50151">
    <property type="entry name" value="UVR"/>
    <property type="match status" value="1"/>
</dbReference>
<dbReference type="SMART" id="SM00382">
    <property type="entry name" value="AAA"/>
    <property type="match status" value="2"/>
</dbReference>
<evidence type="ECO:0000259" key="9">
    <source>
        <dbReference type="PROSITE" id="PS51903"/>
    </source>
</evidence>
<dbReference type="CDD" id="cd00009">
    <property type="entry name" value="AAA"/>
    <property type="match status" value="1"/>
</dbReference>
<dbReference type="InterPro" id="IPR001943">
    <property type="entry name" value="UVR_dom"/>
</dbReference>
<reference evidence="10" key="2">
    <citation type="submission" date="2024-06" db="EMBL/GenBank/DDBJ databases">
        <authorList>
            <person name="Petrova K.O."/>
            <person name="Toshchakov S.V."/>
            <person name="Boltjanskaja Y.V."/>
            <person name="Kevbrin V."/>
        </authorList>
    </citation>
    <scope>NUCLEOTIDE SEQUENCE</scope>
    <source>
        <strain evidence="10">Z-910T</strain>
    </source>
</reference>
<dbReference type="InterPro" id="IPR003593">
    <property type="entry name" value="AAA+_ATPase"/>
</dbReference>
<dbReference type="GO" id="GO:0008233">
    <property type="term" value="F:peptidase activity"/>
    <property type="evidence" value="ECO:0007669"/>
    <property type="project" value="UniProtKB-KW"/>
</dbReference>
<dbReference type="InterPro" id="IPR001270">
    <property type="entry name" value="ClpA/B"/>
</dbReference>
<dbReference type="Pfam" id="PF07724">
    <property type="entry name" value="AAA_2"/>
    <property type="match status" value="1"/>
</dbReference>
<keyword evidence="3 6" id="KW-0067">ATP-binding</keyword>
<dbReference type="Pfam" id="PF02861">
    <property type="entry name" value="Clp_N"/>
    <property type="match status" value="1"/>
</dbReference>
<feature type="domain" description="Clp R" evidence="9">
    <location>
        <begin position="2"/>
        <end position="144"/>
    </location>
</feature>
<dbReference type="Gene3D" id="3.40.50.300">
    <property type="entry name" value="P-loop containing nucleotide triphosphate hydrolases"/>
    <property type="match status" value="2"/>
</dbReference>
<dbReference type="InterPro" id="IPR004176">
    <property type="entry name" value="Clp_R_N"/>
</dbReference>
<dbReference type="GO" id="GO:0006508">
    <property type="term" value="P:proteolysis"/>
    <property type="evidence" value="ECO:0007669"/>
    <property type="project" value="UniProtKB-KW"/>
</dbReference>
<keyword evidence="1 5" id="KW-0677">Repeat</keyword>
<dbReference type="InterPro" id="IPR019489">
    <property type="entry name" value="Clp_ATPase_C"/>
</dbReference>
<dbReference type="Pfam" id="PF10431">
    <property type="entry name" value="ClpB_D2-small"/>
    <property type="match status" value="1"/>
</dbReference>
<dbReference type="Gene3D" id="1.10.8.60">
    <property type="match status" value="2"/>
</dbReference>
<dbReference type="AlphaFoldDB" id="A0AAU7VM53"/>
<dbReference type="FunFam" id="1.10.8.60:FF:000017">
    <property type="entry name" value="ATP-dependent chaperone ClpB"/>
    <property type="match status" value="1"/>
</dbReference>
<evidence type="ECO:0000256" key="1">
    <source>
        <dbReference type="ARBA" id="ARBA00022737"/>
    </source>
</evidence>
<dbReference type="GO" id="GO:0005524">
    <property type="term" value="F:ATP binding"/>
    <property type="evidence" value="ECO:0007669"/>
    <property type="project" value="UniProtKB-KW"/>
</dbReference>
<reference evidence="10" key="1">
    <citation type="journal article" date="2013" name="Extremophiles">
        <title>Proteinivorax tanatarense gen. nov., sp. nov., an anaerobic, haloalkaliphilic, proteolytic bacterium isolated from a decaying algal bloom, and proposal of Proteinivoraceae fam. nov.</title>
        <authorList>
            <person name="Kevbrin V."/>
            <person name="Boltyanskaya Y."/>
            <person name="Zhilina T."/>
            <person name="Kolganova T."/>
            <person name="Lavrentjeva E."/>
            <person name="Kuznetsov B."/>
        </authorList>
    </citation>
    <scope>NUCLEOTIDE SEQUENCE</scope>
    <source>
        <strain evidence="10">Z-910T</strain>
    </source>
</reference>
<accession>A0AAU7VM53</accession>
<dbReference type="Pfam" id="PF17871">
    <property type="entry name" value="AAA_lid_9"/>
    <property type="match status" value="1"/>
</dbReference>
<keyword evidence="10" id="KW-0378">Hydrolase</keyword>
<dbReference type="InterPro" id="IPR018368">
    <property type="entry name" value="ClpA/B_CS1"/>
</dbReference>
<protein>
    <submittedName>
        <fullName evidence="10">ATP-dependent Clp protease ATP-binding subunit</fullName>
    </submittedName>
</protein>
<evidence type="ECO:0000256" key="3">
    <source>
        <dbReference type="ARBA" id="ARBA00022840"/>
    </source>
</evidence>
<dbReference type="PROSITE" id="PS00870">
    <property type="entry name" value="CLPAB_1"/>
    <property type="match status" value="1"/>
</dbReference>
<dbReference type="GO" id="GO:0034605">
    <property type="term" value="P:cellular response to heat"/>
    <property type="evidence" value="ECO:0007669"/>
    <property type="project" value="TreeGrafter"/>
</dbReference>